<reference evidence="1" key="1">
    <citation type="submission" date="2025-08" db="UniProtKB">
        <authorList>
            <consortium name="Ensembl"/>
        </authorList>
    </citation>
    <scope>IDENTIFICATION</scope>
</reference>
<reference evidence="1" key="2">
    <citation type="submission" date="2025-09" db="UniProtKB">
        <authorList>
            <consortium name="Ensembl"/>
        </authorList>
    </citation>
    <scope>IDENTIFICATION</scope>
</reference>
<dbReference type="AlphaFoldDB" id="A0A3B3UVP2"/>
<evidence type="ECO:0000313" key="2">
    <source>
        <dbReference type="Proteomes" id="UP000261500"/>
    </source>
</evidence>
<dbReference type="Proteomes" id="UP000261500">
    <property type="component" value="Unplaced"/>
</dbReference>
<evidence type="ECO:0000313" key="1">
    <source>
        <dbReference type="Ensembl" id="ENSPLAP00000017480.1"/>
    </source>
</evidence>
<proteinExistence type="predicted"/>
<name>A0A3B3UVP2_9TELE</name>
<organism evidence="1 2">
    <name type="scientific">Poecilia latipinna</name>
    <name type="common">sailfin molly</name>
    <dbReference type="NCBI Taxonomy" id="48699"/>
    <lineage>
        <taxon>Eukaryota</taxon>
        <taxon>Metazoa</taxon>
        <taxon>Chordata</taxon>
        <taxon>Craniata</taxon>
        <taxon>Vertebrata</taxon>
        <taxon>Euteleostomi</taxon>
        <taxon>Actinopterygii</taxon>
        <taxon>Neopterygii</taxon>
        <taxon>Teleostei</taxon>
        <taxon>Neoteleostei</taxon>
        <taxon>Acanthomorphata</taxon>
        <taxon>Ovalentaria</taxon>
        <taxon>Atherinomorphae</taxon>
        <taxon>Cyprinodontiformes</taxon>
        <taxon>Poeciliidae</taxon>
        <taxon>Poeciliinae</taxon>
        <taxon>Poecilia</taxon>
    </lineage>
</organism>
<accession>A0A3B3UVP2</accession>
<dbReference type="Ensembl" id="ENSPLAT00000026724.1">
    <property type="protein sequence ID" value="ENSPLAP00000017480.1"/>
    <property type="gene ID" value="ENSPLAG00000021881.1"/>
</dbReference>
<protein>
    <submittedName>
        <fullName evidence="1">Uncharacterized protein</fullName>
    </submittedName>
</protein>
<sequence length="77" mass="8872">MRKKIKIQRKRSDFSFIFPLALILFCSYLLHSVQTIRNPSFHPTHFQSLPPRYGTSTNKASSGMLLLPPELALTRLL</sequence>
<keyword evidence="2" id="KW-1185">Reference proteome</keyword>